<dbReference type="InterPro" id="IPR000504">
    <property type="entry name" value="RRM_dom"/>
</dbReference>
<evidence type="ECO:0000256" key="8">
    <source>
        <dbReference type="ARBA" id="ARBA00022884"/>
    </source>
</evidence>
<dbReference type="InterPro" id="IPR015422">
    <property type="entry name" value="PyrdxlP-dep_Trfase_small"/>
</dbReference>
<dbReference type="Pfam" id="PF00202">
    <property type="entry name" value="Aminotran_3"/>
    <property type="match status" value="1"/>
</dbReference>
<keyword evidence="3" id="KW-0507">mRNA processing</keyword>
<name>A0A3M7L154_AUXPR</name>
<dbReference type="GO" id="GO:0071007">
    <property type="term" value="C:U2-type catalytic step 2 spliceosome"/>
    <property type="evidence" value="ECO:0007669"/>
    <property type="project" value="TreeGrafter"/>
</dbReference>
<dbReference type="SMART" id="SM00356">
    <property type="entry name" value="ZnF_C3H1"/>
    <property type="match status" value="1"/>
</dbReference>
<dbReference type="SMART" id="SM00360">
    <property type="entry name" value="RRM"/>
    <property type="match status" value="1"/>
</dbReference>
<evidence type="ECO:0000256" key="4">
    <source>
        <dbReference type="ARBA" id="ARBA00022723"/>
    </source>
</evidence>
<dbReference type="SUPFAM" id="SSF90229">
    <property type="entry name" value="CCCH zinc finger"/>
    <property type="match status" value="1"/>
</dbReference>
<dbReference type="Proteomes" id="UP000279271">
    <property type="component" value="Unassembled WGS sequence"/>
</dbReference>
<feature type="zinc finger region" description="C3H1-type" evidence="13">
    <location>
        <begin position="549"/>
        <end position="576"/>
    </location>
</feature>
<keyword evidence="4 13" id="KW-0479">Metal-binding</keyword>
<keyword evidence="9" id="KW-0663">Pyridoxal phosphate</keyword>
<dbReference type="EMBL" id="QOKY01000154">
    <property type="protein sequence ID" value="RMZ55939.1"/>
    <property type="molecule type" value="Genomic_DNA"/>
</dbReference>
<dbReference type="FunFam" id="4.10.1000.10:FF:000006">
    <property type="entry name" value="Putative pre-mrna-splicing factor rbm22"/>
    <property type="match status" value="1"/>
</dbReference>
<feature type="domain" description="RRM" evidence="14">
    <location>
        <begin position="620"/>
        <end position="693"/>
    </location>
</feature>
<sequence>MQEALGDTFAVPLKSLGSGSDLTLPSSSEADTLERHDLALLAGSAPTLTRDEILERRRKHYGPNLALFFPEDPLHVTSAVGCRLYTSDSREEADSYLDCINNVSHVGHCHPQVTAAIAGQLARVNTNSRYLSQEHVQYAEALTATFPAPLETLYLLSSGSEANELALRVARTLRCDGAPRTAPLHVAVLDHAYHGHTNAAMELSPYKFYGPGGAGRAQHVHVLPCPDTYRGTGLGGEAAARAAVAEAAAAGATIGAFFAESVISCGGQVMFPDGYLAGVYRVMREQGALCVADEVQCGFGRVGDAFWAFQLQGVVPDIVTIGKPMGNGYPVSGAVMSRALAGAFAAAGGELGMQTTALGGGQLQALHDASRAAVAQLTRAREAEEAKERAPARRVLMAHRLLQDPEADGWERKDFPIICETCLGPNPYVRMQRMDYGSTCHISGRPYTVFRWRPGNDARYKKTIICQEVAKAKNVCQCCLLDLDYNLPVQVRDEALGMQADQLPASDAGKEYALQRMSDAGELDHSKFDTPTAPELLVKLQRTTPYYKRNQAKICSFFVKGMCKRGAECPYRHEMPIEGPLSKQNIKDRYYGVNDPVAEKMLGRAAEMQKLTPPEDTSIATLFVGGLGSEHSEADLRDIFYTHGELKSVKKLESKGVAFVTFTTRQGAEAAAEALSNRLIIKGQSLALALLLHAAAAQTQMPPSGILYPPDSTGPAVVTVSQLERGMCPPALGSTAHPPVLELSIAGARTAMLAGRFTCTQLVQTYLDRIRVYDAPLGLNSVRAVDVEQALAAAATADAQLAAAIAQGNDSSLAPLFCTPMLLKDNFDVVGLATTAGSVALAENYPRTDAWVVRRLKAAGAIVFGKANMGEFALFPSFTLGSLAGFTRNPYHLHHSPAGSSGGSAAAVSANLALAALGTDTGNSVRGPASHAGVVGLRPSIGLVGRSGVVPLRLDRDAVGPLTRTVADAAALLGAMAGLDPGDEASVHELGGPAPAHAPPADYTRFLRGASLAGSRIGVLRSILDLPGTDVQIRAMFNGALYTMQAAGAMLVDNFTIANNSLGEPWSANRDGQGPALGHWNVDGEWSDLWACNSPFRSGMDGYLASRNASNVVRSLSALYAGGDYHPLSRDSILASLQAPEPDPAAFPTTAQRLAGQRCGCSYWWDDPCRTEFRKRLIESMDDADVDVLAYPTWNSPPLKIGDSFTGYYDGNNSPMISPQTGSPSISVPMGLNTLGLPAGITFLARPFDEGTLLAMAHAYEQASQLRAPPMLFPDCTGGSVLSQTAG</sequence>
<keyword evidence="5" id="KW-0747">Spliceosome</keyword>
<evidence type="ECO:0000256" key="10">
    <source>
        <dbReference type="ARBA" id="ARBA00023187"/>
    </source>
</evidence>
<dbReference type="InterPro" id="IPR032297">
    <property type="entry name" value="Torus"/>
</dbReference>
<dbReference type="InterPro" id="IPR015421">
    <property type="entry name" value="PyrdxlP-dep_Trfase_major"/>
</dbReference>
<evidence type="ECO:0000256" key="3">
    <source>
        <dbReference type="ARBA" id="ARBA00022664"/>
    </source>
</evidence>
<evidence type="ECO:0000313" key="16">
    <source>
        <dbReference type="EMBL" id="RMZ55939.1"/>
    </source>
</evidence>
<dbReference type="GO" id="GO:0071006">
    <property type="term" value="C:U2-type catalytic step 1 spliceosome"/>
    <property type="evidence" value="ECO:0007669"/>
    <property type="project" value="TreeGrafter"/>
</dbReference>
<evidence type="ECO:0000256" key="9">
    <source>
        <dbReference type="ARBA" id="ARBA00022898"/>
    </source>
</evidence>
<keyword evidence="10" id="KW-0508">mRNA splicing</keyword>
<evidence type="ECO:0000256" key="1">
    <source>
        <dbReference type="ARBA" id="ARBA00004123"/>
    </source>
</evidence>
<evidence type="ECO:0000256" key="7">
    <source>
        <dbReference type="ARBA" id="ARBA00022833"/>
    </source>
</evidence>
<dbReference type="GO" id="GO:0000974">
    <property type="term" value="C:Prp19 complex"/>
    <property type="evidence" value="ECO:0007669"/>
    <property type="project" value="TreeGrafter"/>
</dbReference>
<keyword evidence="8 12" id="KW-0694">RNA-binding</keyword>
<proteinExistence type="inferred from homology"/>
<evidence type="ECO:0000259" key="14">
    <source>
        <dbReference type="PROSITE" id="PS50102"/>
    </source>
</evidence>
<comment type="caution">
    <text evidence="16">The sequence shown here is derived from an EMBL/GenBank/DDBJ whole genome shotgun (WGS) entry which is preliminary data.</text>
</comment>
<dbReference type="SUPFAM" id="SSF54928">
    <property type="entry name" value="RNA-binding domain, RBD"/>
    <property type="match status" value="1"/>
</dbReference>
<dbReference type="GO" id="GO:0036002">
    <property type="term" value="F:pre-mRNA binding"/>
    <property type="evidence" value="ECO:0007669"/>
    <property type="project" value="TreeGrafter"/>
</dbReference>
<dbReference type="PANTHER" id="PTHR14089">
    <property type="entry name" value="PRE-MRNA-SPLICING FACTOR RBM22"/>
    <property type="match status" value="1"/>
</dbReference>
<dbReference type="Gene3D" id="3.40.640.10">
    <property type="entry name" value="Type I PLP-dependent aspartate aminotransferase-like (Major domain)"/>
    <property type="match status" value="1"/>
</dbReference>
<dbReference type="GO" id="GO:0008380">
    <property type="term" value="P:RNA splicing"/>
    <property type="evidence" value="ECO:0007669"/>
    <property type="project" value="UniProtKB-KW"/>
</dbReference>
<evidence type="ECO:0000256" key="13">
    <source>
        <dbReference type="PROSITE-ProRule" id="PRU00723"/>
    </source>
</evidence>
<dbReference type="PROSITE" id="PS00600">
    <property type="entry name" value="AA_TRANSFER_CLASS_3"/>
    <property type="match status" value="1"/>
</dbReference>
<dbReference type="InterPro" id="IPR005814">
    <property type="entry name" value="Aminotrans_3"/>
</dbReference>
<dbReference type="InterPro" id="IPR048995">
    <property type="entry name" value="STL11/RBM22-like_N"/>
</dbReference>
<keyword evidence="11" id="KW-0539">Nucleus</keyword>
<protein>
    <submittedName>
        <fullName evidence="16">Uncharacterized protein</fullName>
    </submittedName>
</protein>
<comment type="subcellular location">
    <subcellularLocation>
        <location evidence="1">Nucleus</location>
    </subcellularLocation>
</comment>
<dbReference type="Pfam" id="PF16131">
    <property type="entry name" value="Torus"/>
    <property type="match status" value="1"/>
</dbReference>
<dbReference type="Gene3D" id="3.90.1150.10">
    <property type="entry name" value="Aspartate Aminotransferase, domain 1"/>
    <property type="match status" value="1"/>
</dbReference>
<dbReference type="Pfam" id="PF21369">
    <property type="entry name" value="STL11_N"/>
    <property type="match status" value="1"/>
</dbReference>
<dbReference type="InterPro" id="IPR036855">
    <property type="entry name" value="Znf_CCCH_sf"/>
</dbReference>
<dbReference type="SUPFAM" id="SSF53383">
    <property type="entry name" value="PLP-dependent transferases"/>
    <property type="match status" value="1"/>
</dbReference>
<dbReference type="Pfam" id="PF01425">
    <property type="entry name" value="Amidase"/>
    <property type="match status" value="2"/>
</dbReference>
<accession>A0A3M7L154</accession>
<dbReference type="FunFam" id="3.30.70.330:FF:000476">
    <property type="entry name" value="Zinc finger CCCH domain-containing protein 4"/>
    <property type="match status" value="1"/>
</dbReference>
<evidence type="ECO:0000256" key="11">
    <source>
        <dbReference type="ARBA" id="ARBA00023242"/>
    </source>
</evidence>
<dbReference type="SUPFAM" id="SSF75304">
    <property type="entry name" value="Amidase signature (AS) enzymes"/>
    <property type="match status" value="1"/>
</dbReference>
<dbReference type="Pfam" id="PF00076">
    <property type="entry name" value="RRM_1"/>
    <property type="match status" value="1"/>
</dbReference>
<dbReference type="InterPro" id="IPR035979">
    <property type="entry name" value="RBD_domain_sf"/>
</dbReference>
<evidence type="ECO:0000259" key="15">
    <source>
        <dbReference type="PROSITE" id="PS50103"/>
    </source>
</evidence>
<dbReference type="InterPro" id="IPR015424">
    <property type="entry name" value="PyrdxlP-dep_Trfase"/>
</dbReference>
<evidence type="ECO:0000256" key="5">
    <source>
        <dbReference type="ARBA" id="ARBA00022728"/>
    </source>
</evidence>
<dbReference type="Gene3D" id="3.30.70.330">
    <property type="match status" value="1"/>
</dbReference>
<dbReference type="InterPro" id="IPR023631">
    <property type="entry name" value="Amidase_dom"/>
</dbReference>
<gene>
    <name evidence="16" type="ORF">APUTEX25_004363</name>
</gene>
<dbReference type="PROSITE" id="PS50102">
    <property type="entry name" value="RRM"/>
    <property type="match status" value="1"/>
</dbReference>
<dbReference type="InterPro" id="IPR012677">
    <property type="entry name" value="Nucleotide-bd_a/b_plait_sf"/>
</dbReference>
<dbReference type="GO" id="GO:0017070">
    <property type="term" value="F:U6 snRNA binding"/>
    <property type="evidence" value="ECO:0007669"/>
    <property type="project" value="TreeGrafter"/>
</dbReference>
<evidence type="ECO:0000313" key="17">
    <source>
        <dbReference type="Proteomes" id="UP000279271"/>
    </source>
</evidence>
<dbReference type="InterPro" id="IPR036928">
    <property type="entry name" value="AS_sf"/>
</dbReference>
<dbReference type="Gene3D" id="4.10.1000.10">
    <property type="entry name" value="Zinc finger, CCCH-type"/>
    <property type="match status" value="1"/>
</dbReference>
<evidence type="ECO:0000256" key="12">
    <source>
        <dbReference type="PROSITE-ProRule" id="PRU00176"/>
    </source>
</evidence>
<dbReference type="InterPro" id="IPR049704">
    <property type="entry name" value="Aminotrans_3_PPA_site"/>
</dbReference>
<dbReference type="InterPro" id="IPR039171">
    <property type="entry name" value="Cwc2/Slt11"/>
</dbReference>
<feature type="domain" description="C3H1-type" evidence="15">
    <location>
        <begin position="549"/>
        <end position="576"/>
    </location>
</feature>
<dbReference type="Gene3D" id="3.90.1300.10">
    <property type="entry name" value="Amidase signature (AS) domain"/>
    <property type="match status" value="1"/>
</dbReference>
<dbReference type="PROSITE" id="PS50103">
    <property type="entry name" value="ZF_C3H1"/>
    <property type="match status" value="1"/>
</dbReference>
<dbReference type="PANTHER" id="PTHR14089:SF6">
    <property type="entry name" value="PRE-MRNA-SPLICING FACTOR RBM22"/>
    <property type="match status" value="1"/>
</dbReference>
<evidence type="ECO:0000256" key="2">
    <source>
        <dbReference type="ARBA" id="ARBA00007781"/>
    </source>
</evidence>
<dbReference type="GO" id="GO:0008270">
    <property type="term" value="F:zinc ion binding"/>
    <property type="evidence" value="ECO:0007669"/>
    <property type="project" value="UniProtKB-KW"/>
</dbReference>
<keyword evidence="7 13" id="KW-0862">Zinc</keyword>
<evidence type="ECO:0000256" key="6">
    <source>
        <dbReference type="ARBA" id="ARBA00022771"/>
    </source>
</evidence>
<dbReference type="InterPro" id="IPR000571">
    <property type="entry name" value="Znf_CCCH"/>
</dbReference>
<dbReference type="GO" id="GO:0008483">
    <property type="term" value="F:transaminase activity"/>
    <property type="evidence" value="ECO:0007669"/>
    <property type="project" value="InterPro"/>
</dbReference>
<comment type="similarity">
    <text evidence="2">Belongs to the SLT11 family.</text>
</comment>
<dbReference type="GO" id="GO:0006397">
    <property type="term" value="P:mRNA processing"/>
    <property type="evidence" value="ECO:0007669"/>
    <property type="project" value="UniProtKB-KW"/>
</dbReference>
<keyword evidence="6 13" id="KW-0863">Zinc-finger</keyword>
<dbReference type="GO" id="GO:0030170">
    <property type="term" value="F:pyridoxal phosphate binding"/>
    <property type="evidence" value="ECO:0007669"/>
    <property type="project" value="InterPro"/>
</dbReference>
<organism evidence="16 17">
    <name type="scientific">Auxenochlorella protothecoides</name>
    <name type="common">Green microalga</name>
    <name type="synonym">Chlorella protothecoides</name>
    <dbReference type="NCBI Taxonomy" id="3075"/>
    <lineage>
        <taxon>Eukaryota</taxon>
        <taxon>Viridiplantae</taxon>
        <taxon>Chlorophyta</taxon>
        <taxon>core chlorophytes</taxon>
        <taxon>Trebouxiophyceae</taxon>
        <taxon>Chlorellales</taxon>
        <taxon>Chlorellaceae</taxon>
        <taxon>Auxenochlorella</taxon>
    </lineage>
</organism>
<reference evidence="17" key="1">
    <citation type="journal article" date="2018" name="Algal Res.">
        <title>Characterization of plant carbon substrate utilization by Auxenochlorella protothecoides.</title>
        <authorList>
            <person name="Vogler B.W."/>
            <person name="Starkenburg S.R."/>
            <person name="Sudasinghe N."/>
            <person name="Schambach J.Y."/>
            <person name="Rollin J.A."/>
            <person name="Pattathil S."/>
            <person name="Barry A.N."/>
        </authorList>
    </citation>
    <scope>NUCLEOTIDE SEQUENCE [LARGE SCALE GENOMIC DNA]</scope>
    <source>
        <strain evidence="17">UTEX 25</strain>
    </source>
</reference>